<feature type="compositionally biased region" description="Low complexity" evidence="2">
    <location>
        <begin position="57"/>
        <end position="73"/>
    </location>
</feature>
<comment type="similarity">
    <text evidence="1">Belongs to the pectinacetylesterase family. Notum subfamily.</text>
</comment>
<organism evidence="3 4">
    <name type="scientific">Daphnia magna</name>
    <dbReference type="NCBI Taxonomy" id="35525"/>
    <lineage>
        <taxon>Eukaryota</taxon>
        <taxon>Metazoa</taxon>
        <taxon>Ecdysozoa</taxon>
        <taxon>Arthropoda</taxon>
        <taxon>Crustacea</taxon>
        <taxon>Branchiopoda</taxon>
        <taxon>Diplostraca</taxon>
        <taxon>Cladocera</taxon>
        <taxon>Anomopoda</taxon>
        <taxon>Daphniidae</taxon>
        <taxon>Daphnia</taxon>
    </lineage>
</organism>
<dbReference type="Proteomes" id="UP001234178">
    <property type="component" value="Unassembled WGS sequence"/>
</dbReference>
<dbReference type="InterPro" id="IPR004963">
    <property type="entry name" value="PAE/NOTUM"/>
</dbReference>
<proteinExistence type="inferred from homology"/>
<accession>A0ABR0B8Q3</accession>
<dbReference type="Pfam" id="PF03283">
    <property type="entry name" value="PAE"/>
    <property type="match status" value="1"/>
</dbReference>
<evidence type="ECO:0000313" key="3">
    <source>
        <dbReference type="EMBL" id="KAK4044976.1"/>
    </source>
</evidence>
<dbReference type="EMBL" id="JAOYFB010000041">
    <property type="protein sequence ID" value="KAK4044976.1"/>
    <property type="molecule type" value="Genomic_DNA"/>
</dbReference>
<sequence length="427" mass="44764">MVGTPEGGGEGREGRRAALLAGHAAGTMPLAAIARIRSVFALLPDFLRRRLRRPAPAAGSRAAAVDGGAVPQPGGDGGAIPGEPAVGCVDAATDGTLQIPTAYERRTVANAAARNAICNDGSPAVYYVRRGAGCGAKRWIVALEGGGSCNTVDECRARAVALKSSKNAPDTMNFGGILSEDTKINPDFFSANAAFINYCSSDNWVGERPASAASDGLAFRGHDIFQAVLEDLEQSALTGATPLKESTELLLVGSSAGGLGVLGNADALAARYPALRVRALADAGWVANINSFGSATEPPAPSSSRIRCAVCLLECDAGRLLHGGGKTARPLRRRPNPLPLFEDAAVCAPGSERPCPAQDARRPEGEYLPGSGDLRDEFCDGHSHEPRRHERCLFPECGRPWHRLQGGIRDTNPQRGDASRHLRRLVL</sequence>
<dbReference type="PANTHER" id="PTHR21562:SF122">
    <property type="entry name" value="PALMITOLEOYL-PROTEIN CARBOXYLESTERASE NOTUM"/>
    <property type="match status" value="1"/>
</dbReference>
<gene>
    <name evidence="3" type="ORF">OUZ56_032382</name>
</gene>
<evidence type="ECO:0000256" key="1">
    <source>
        <dbReference type="ARBA" id="ARBA00010213"/>
    </source>
</evidence>
<reference evidence="3 4" key="1">
    <citation type="journal article" date="2023" name="Nucleic Acids Res.">
        <title>The hologenome of Daphnia magna reveals possible DNA methylation and microbiome-mediated evolution of the host genome.</title>
        <authorList>
            <person name="Chaturvedi A."/>
            <person name="Li X."/>
            <person name="Dhandapani V."/>
            <person name="Marshall H."/>
            <person name="Kissane S."/>
            <person name="Cuenca-Cambronero M."/>
            <person name="Asole G."/>
            <person name="Calvet F."/>
            <person name="Ruiz-Romero M."/>
            <person name="Marangio P."/>
            <person name="Guigo R."/>
            <person name="Rago D."/>
            <person name="Mirbahai L."/>
            <person name="Eastwood N."/>
            <person name="Colbourne J.K."/>
            <person name="Zhou J."/>
            <person name="Mallon E."/>
            <person name="Orsini L."/>
        </authorList>
    </citation>
    <scope>NUCLEOTIDE SEQUENCE [LARGE SCALE GENOMIC DNA]</scope>
    <source>
        <strain evidence="3">LRV0_1</strain>
    </source>
</reference>
<name>A0ABR0B8Q3_9CRUS</name>
<feature type="region of interest" description="Disordered" evidence="2">
    <location>
        <begin position="57"/>
        <end position="77"/>
    </location>
</feature>
<keyword evidence="4" id="KW-1185">Reference proteome</keyword>
<evidence type="ECO:0000256" key="2">
    <source>
        <dbReference type="SAM" id="MobiDB-lite"/>
    </source>
</evidence>
<evidence type="ECO:0000313" key="4">
    <source>
        <dbReference type="Proteomes" id="UP001234178"/>
    </source>
</evidence>
<comment type="caution">
    <text evidence="3">The sequence shown here is derived from an EMBL/GenBank/DDBJ whole genome shotgun (WGS) entry which is preliminary data.</text>
</comment>
<evidence type="ECO:0008006" key="5">
    <source>
        <dbReference type="Google" id="ProtNLM"/>
    </source>
</evidence>
<protein>
    <recommendedName>
        <fullName evidence="5">Pectin acetylesterase</fullName>
    </recommendedName>
</protein>
<dbReference type="PANTHER" id="PTHR21562">
    <property type="entry name" value="NOTUM-RELATED"/>
    <property type="match status" value="1"/>
</dbReference>
<feature type="region of interest" description="Disordered" evidence="2">
    <location>
        <begin position="352"/>
        <end position="373"/>
    </location>
</feature>